<dbReference type="Gene3D" id="2.40.420.20">
    <property type="match status" value="1"/>
</dbReference>
<dbReference type="InterPro" id="IPR058637">
    <property type="entry name" value="YknX-like_C"/>
</dbReference>
<dbReference type="EMBL" id="JAVIFY010000003">
    <property type="protein sequence ID" value="MDQ9091088.1"/>
    <property type="molecule type" value="Genomic_DNA"/>
</dbReference>
<feature type="domain" description="CusB-like beta-barrel" evidence="3">
    <location>
        <begin position="197"/>
        <end position="270"/>
    </location>
</feature>
<dbReference type="InterPro" id="IPR058792">
    <property type="entry name" value="Beta-barrel_RND_2"/>
</dbReference>
<dbReference type="RefSeq" id="WP_309038578.1">
    <property type="nucleotide sequence ID" value="NZ_JAVIFY010000003.1"/>
</dbReference>
<evidence type="ECO:0000259" key="3">
    <source>
        <dbReference type="Pfam" id="PF25954"/>
    </source>
</evidence>
<dbReference type="SUPFAM" id="SSF111369">
    <property type="entry name" value="HlyD-like secretion proteins"/>
    <property type="match status" value="1"/>
</dbReference>
<comment type="caution">
    <text evidence="6">The sequence shown here is derived from an EMBL/GenBank/DDBJ whole genome shotgun (WGS) entry which is preliminary data.</text>
</comment>
<organism evidence="6 7">
    <name type="scientific">Pseudoalteromonas haloplanktis</name>
    <name type="common">Alteromonas haloplanktis</name>
    <dbReference type="NCBI Taxonomy" id="228"/>
    <lineage>
        <taxon>Bacteria</taxon>
        <taxon>Pseudomonadati</taxon>
        <taxon>Pseudomonadota</taxon>
        <taxon>Gammaproteobacteria</taxon>
        <taxon>Alteromonadales</taxon>
        <taxon>Pseudoalteromonadaceae</taxon>
        <taxon>Pseudoalteromonas</taxon>
    </lineage>
</organism>
<dbReference type="Gene3D" id="2.40.30.170">
    <property type="match status" value="1"/>
</dbReference>
<dbReference type="Gene3D" id="1.10.287.470">
    <property type="entry name" value="Helix hairpin bin"/>
    <property type="match status" value="1"/>
</dbReference>
<dbReference type="Pfam" id="PF25954">
    <property type="entry name" value="Beta-barrel_RND_2"/>
    <property type="match status" value="1"/>
</dbReference>
<evidence type="ECO:0000313" key="7">
    <source>
        <dbReference type="Proteomes" id="UP001226574"/>
    </source>
</evidence>
<dbReference type="Pfam" id="PF25989">
    <property type="entry name" value="YknX_C"/>
    <property type="match status" value="1"/>
</dbReference>
<dbReference type="InterPro" id="IPR006143">
    <property type="entry name" value="RND_pump_MFP"/>
</dbReference>
<accession>A0ABU1B971</accession>
<evidence type="ECO:0000256" key="1">
    <source>
        <dbReference type="ARBA" id="ARBA00009477"/>
    </source>
</evidence>
<dbReference type="Proteomes" id="UP001226574">
    <property type="component" value="Unassembled WGS sequence"/>
</dbReference>
<dbReference type="InterPro" id="IPR058647">
    <property type="entry name" value="BSH_CzcB-like"/>
</dbReference>
<dbReference type="Gene3D" id="2.40.50.100">
    <property type="match status" value="1"/>
</dbReference>
<dbReference type="NCBIfam" id="TIGR01730">
    <property type="entry name" value="RND_mfp"/>
    <property type="match status" value="1"/>
</dbReference>
<keyword evidence="2" id="KW-0732">Signal</keyword>
<sequence length="354" mass="38509">MKIFMCCWFIGLMLFNSLGFAAEAVNVVTQQVKQQQLVPKITLTGSLKAQRHAQLSVLADGVITEIYAEAGQYLKQGEPLLALDSALIKAQLQANDADVARAQVAVDDAKRRFAEAQSLSKQKLFAQTELADRQAAVKGAQASLLEAQANQTYQQQLLKRHQLVAPFNGIVAKRMVDLGEWVTRGQSAFELVSNESLWLDLYMPQEHFSAIDIETAVDVYLASRPDQTFNAKVIAKVPVVNTTHRSFLLRLAITNSADLQVGLSATAEIALKPSAKASVVIERDALLRHPDGGFSVFTVLEDVATRQSVKVGSRMNGHVEITQGLSAGQWVVTQGNELLQDGQAVKAVTQTGAK</sequence>
<dbReference type="PANTHER" id="PTHR30469:SF15">
    <property type="entry name" value="HLYD FAMILY OF SECRETION PROTEINS"/>
    <property type="match status" value="1"/>
</dbReference>
<protein>
    <submittedName>
        <fullName evidence="6">Efflux RND transporter periplasmic adaptor subunit</fullName>
    </submittedName>
</protein>
<reference evidence="6 7" key="1">
    <citation type="submission" date="2023-08" db="EMBL/GenBank/DDBJ databases">
        <title>Pseudoalteromonas haloplanktis LL1 genome.</title>
        <authorList>
            <person name="Wu S."/>
        </authorList>
    </citation>
    <scope>NUCLEOTIDE SEQUENCE [LARGE SCALE GENOMIC DNA]</scope>
    <source>
        <strain evidence="6 7">LL1</strain>
    </source>
</reference>
<feature type="chain" id="PRO_5045726605" evidence="2">
    <location>
        <begin position="22"/>
        <end position="354"/>
    </location>
</feature>
<evidence type="ECO:0000259" key="4">
    <source>
        <dbReference type="Pfam" id="PF25973"/>
    </source>
</evidence>
<proteinExistence type="inferred from homology"/>
<feature type="domain" description="YknX-like C-terminal permuted SH3-like" evidence="5">
    <location>
        <begin position="284"/>
        <end position="346"/>
    </location>
</feature>
<evidence type="ECO:0000313" key="6">
    <source>
        <dbReference type="EMBL" id="MDQ9091088.1"/>
    </source>
</evidence>
<feature type="domain" description="CzcB-like barrel-sandwich hybrid" evidence="4">
    <location>
        <begin position="54"/>
        <end position="191"/>
    </location>
</feature>
<feature type="signal peptide" evidence="2">
    <location>
        <begin position="1"/>
        <end position="21"/>
    </location>
</feature>
<evidence type="ECO:0000259" key="5">
    <source>
        <dbReference type="Pfam" id="PF25989"/>
    </source>
</evidence>
<keyword evidence="7" id="KW-1185">Reference proteome</keyword>
<gene>
    <name evidence="6" type="ORF">RC083_05705</name>
</gene>
<dbReference type="PANTHER" id="PTHR30469">
    <property type="entry name" value="MULTIDRUG RESISTANCE PROTEIN MDTA"/>
    <property type="match status" value="1"/>
</dbReference>
<dbReference type="Pfam" id="PF25973">
    <property type="entry name" value="BSH_CzcB"/>
    <property type="match status" value="1"/>
</dbReference>
<evidence type="ECO:0000256" key="2">
    <source>
        <dbReference type="SAM" id="SignalP"/>
    </source>
</evidence>
<comment type="similarity">
    <text evidence="1">Belongs to the membrane fusion protein (MFP) (TC 8.A.1) family.</text>
</comment>
<name>A0ABU1B971_PSEHA</name>